<proteinExistence type="inferred from homology"/>
<dbReference type="Pfam" id="PF03480">
    <property type="entry name" value="DctP"/>
    <property type="match status" value="1"/>
</dbReference>
<evidence type="ECO:0000256" key="2">
    <source>
        <dbReference type="ARBA" id="ARBA00022448"/>
    </source>
</evidence>
<evidence type="ECO:0000256" key="1">
    <source>
        <dbReference type="ARBA" id="ARBA00009023"/>
    </source>
</evidence>
<organism evidence="4 5">
    <name type="scientific">Bradymonas sediminis</name>
    <dbReference type="NCBI Taxonomy" id="1548548"/>
    <lineage>
        <taxon>Bacteria</taxon>
        <taxon>Deltaproteobacteria</taxon>
        <taxon>Bradymonadales</taxon>
        <taxon>Bradymonadaceae</taxon>
        <taxon>Bradymonas</taxon>
    </lineage>
</organism>
<keyword evidence="3" id="KW-0732">Signal</keyword>
<reference evidence="4 5" key="1">
    <citation type="submission" date="2018-06" db="EMBL/GenBank/DDBJ databases">
        <title>Lujinxingia sediminis gen. nov. sp. nov., a new facultative anaerobic member of the class Deltaproteobacteria, and proposal of Lujinxingaceae fam. nov.</title>
        <authorList>
            <person name="Guo L.-Y."/>
            <person name="Li C.-M."/>
            <person name="Wang S."/>
            <person name="Du Z.-J."/>
        </authorList>
    </citation>
    <scope>NUCLEOTIDE SEQUENCE [LARGE SCALE GENOMIC DNA]</scope>
    <source>
        <strain evidence="4 5">FA350</strain>
    </source>
</reference>
<comment type="similarity">
    <text evidence="1">Belongs to the bacterial solute-binding protein 7 family.</text>
</comment>
<dbReference type="CDD" id="cd13670">
    <property type="entry name" value="PBP2_TRAP_Tp0957_like"/>
    <property type="match status" value="1"/>
</dbReference>
<keyword evidence="5" id="KW-1185">Reference proteome</keyword>
<accession>A0A2Z4FLH1</accession>
<evidence type="ECO:0000313" key="4">
    <source>
        <dbReference type="EMBL" id="AWV89670.1"/>
    </source>
</evidence>
<dbReference type="Gene3D" id="3.40.190.170">
    <property type="entry name" value="Bacterial extracellular solute-binding protein, family 7"/>
    <property type="match status" value="1"/>
</dbReference>
<dbReference type="GO" id="GO:0055085">
    <property type="term" value="P:transmembrane transport"/>
    <property type="evidence" value="ECO:0007669"/>
    <property type="project" value="InterPro"/>
</dbReference>
<dbReference type="PANTHER" id="PTHR33376:SF7">
    <property type="entry name" value="C4-DICARBOXYLATE-BINDING PROTEIN DCTB"/>
    <property type="match status" value="1"/>
</dbReference>
<dbReference type="PANTHER" id="PTHR33376">
    <property type="match status" value="1"/>
</dbReference>
<dbReference type="EMBL" id="CP030032">
    <property type="protein sequence ID" value="AWV89670.1"/>
    <property type="molecule type" value="Genomic_DNA"/>
</dbReference>
<keyword evidence="2" id="KW-0813">Transport</keyword>
<dbReference type="OrthoDB" id="9794826at2"/>
<protein>
    <submittedName>
        <fullName evidence="4">Uncharacterized protein</fullName>
    </submittedName>
</protein>
<dbReference type="InterPro" id="IPR018389">
    <property type="entry name" value="DctP_fam"/>
</dbReference>
<dbReference type="Proteomes" id="UP000249799">
    <property type="component" value="Chromosome"/>
</dbReference>
<dbReference type="AlphaFoldDB" id="A0A2Z4FLH1"/>
<sequence>MNASAFSITRRLTLILTMALVGLFFGVGTLSAQEGGADAKAAEKEETSHTLRIASLAPKGSSWMKSFEAAKRTIAKESGGKIKLKFYAGGVMGDESAMVRKMRTGQLDGAAVTSVGLGHIDEKLLVLQLPLTFKNYKELDYVRDKMSGTFQGILGAKGFRLLTWGDVGFNYLFTQTPVKKPSDLRQTKPWVWDTDPVTKEVMKAAKINAVALGVPDVLSSLQTGVINTFLNSPYGAVALQWYTQAKFVTNLRLAVVIGGVIISEKSLEKLSENQRKIVLDAFEKEGKVLLSQIRKDNAQAIKTIGKSGIKTVEPTDMKAWTAMAEEARKRLTGKLFPKELVDEMYGHLKDVR</sequence>
<evidence type="ECO:0000313" key="5">
    <source>
        <dbReference type="Proteomes" id="UP000249799"/>
    </source>
</evidence>
<name>A0A2Z4FLH1_9DELT</name>
<dbReference type="RefSeq" id="WP_111334523.1">
    <property type="nucleotide sequence ID" value="NZ_CP030032.1"/>
</dbReference>
<gene>
    <name evidence="4" type="ORF">DN745_10095</name>
</gene>
<dbReference type="InterPro" id="IPR038404">
    <property type="entry name" value="TRAP_DctP_sf"/>
</dbReference>
<dbReference type="NCBIfam" id="NF037995">
    <property type="entry name" value="TRAP_S1"/>
    <property type="match status" value="1"/>
</dbReference>
<dbReference type="KEGG" id="bsed:DN745_10095"/>
<evidence type="ECO:0000256" key="3">
    <source>
        <dbReference type="ARBA" id="ARBA00022729"/>
    </source>
</evidence>